<feature type="domain" description="Dipeptidylpeptidase IV N-terminal" evidence="6">
    <location>
        <begin position="149"/>
        <end position="230"/>
    </location>
</feature>
<evidence type="ECO:0000259" key="6">
    <source>
        <dbReference type="Pfam" id="PF00930"/>
    </source>
</evidence>
<organism evidence="7 8">
    <name type="scientific">Thermoproteota archaeon</name>
    <dbReference type="NCBI Taxonomy" id="2056631"/>
    <lineage>
        <taxon>Archaea</taxon>
        <taxon>Thermoproteota</taxon>
    </lineage>
</organism>
<comment type="caution">
    <text evidence="7">The sequence shown here is derived from an EMBL/GenBank/DDBJ whole genome shotgun (WGS) entry which is preliminary data.</text>
</comment>
<evidence type="ECO:0000256" key="4">
    <source>
        <dbReference type="ARBA" id="ARBA00022825"/>
    </source>
</evidence>
<accession>A0A497F2R6</accession>
<gene>
    <name evidence="7" type="ORF">DRJ26_02575</name>
</gene>
<keyword evidence="4" id="KW-0720">Serine protease</keyword>
<evidence type="ECO:0000313" key="8">
    <source>
        <dbReference type="Proteomes" id="UP000269499"/>
    </source>
</evidence>
<dbReference type="GO" id="GO:0006508">
    <property type="term" value="P:proteolysis"/>
    <property type="evidence" value="ECO:0007669"/>
    <property type="project" value="UniProtKB-KW"/>
</dbReference>
<evidence type="ECO:0000256" key="3">
    <source>
        <dbReference type="ARBA" id="ARBA00022801"/>
    </source>
</evidence>
<feature type="domain" description="Peptidase S9 prolyl oligopeptidase catalytic" evidence="5">
    <location>
        <begin position="438"/>
        <end position="655"/>
    </location>
</feature>
<dbReference type="Pfam" id="PF00930">
    <property type="entry name" value="DPPIV_N"/>
    <property type="match status" value="1"/>
</dbReference>
<dbReference type="InterPro" id="IPR011659">
    <property type="entry name" value="WD40"/>
</dbReference>
<dbReference type="GO" id="GO:0004252">
    <property type="term" value="F:serine-type endopeptidase activity"/>
    <property type="evidence" value="ECO:0007669"/>
    <property type="project" value="TreeGrafter"/>
</dbReference>
<proteinExistence type="inferred from homology"/>
<sequence>MVSRRVIEVEDLTKLALVSDPQISPMADKIAFNITTMSLEEDDYISRIWIYDLRNGELYSLTNGPKDTNLRWSCSGKYIAFTSRRTLKEQEKGSELWVMRLDGGEARLVVKRKTPITQIEWLPGDRRIAMISAAGEFQEDVKIIDRLLFWYNGKGFIHTFRQHLFLVDVQSGDLTQVTSGEIDVNFIAVSTAGDKIAYIAKLDDAKPYIADLFVYNLKSGEHIKLTDSNMDIDFVSWSPDDSKLAFRGHNFRRGTISHRHIYIVPSDGGEVVDLTADIDRNTLNTLNSDVRGPGRSNGPRWVGNYIYFIIHDGGSVNLHRINVDTGKVEAVTKGERSVEAFSAAKSDGVHVVAFTSMNELEPPELYVWKSGLGEKKLTNFNEALLSTLKLSKPINFKFKASDGTLIEGWIMKPPECKGKKVPAVLYIHGGPKTAYGYSFIHEFHLIAAKGYALIYMNPRGSDGYSEEFADIRGHYGERDYQDIMEGVEYVVRNFNFINGDRLGVVGGSYGGYMVNWIVGHTDKFKAAVSMRGISNWFSFYGVSDIGYWFTLDHILGSLEEKPLTKENILKMVNKSPITYAENVKTPLLILHSIEDLRCYYEQALQFFTALKWLGKEVELVLVPKENHDLSRSGKPKHRVERLKQVMKWLDKYLKEKEKART</sequence>
<evidence type="ECO:0000256" key="2">
    <source>
        <dbReference type="ARBA" id="ARBA00022670"/>
    </source>
</evidence>
<dbReference type="PANTHER" id="PTHR42776">
    <property type="entry name" value="SERINE PEPTIDASE S9 FAMILY MEMBER"/>
    <property type="match status" value="1"/>
</dbReference>
<keyword evidence="3" id="KW-0378">Hydrolase</keyword>
<dbReference type="Gene3D" id="2.120.10.30">
    <property type="entry name" value="TolB, C-terminal domain"/>
    <property type="match status" value="2"/>
</dbReference>
<dbReference type="EMBL" id="QMRA01000042">
    <property type="protein sequence ID" value="RLE53944.1"/>
    <property type="molecule type" value="Genomic_DNA"/>
</dbReference>
<dbReference type="PANTHER" id="PTHR42776:SF27">
    <property type="entry name" value="DIPEPTIDYL PEPTIDASE FAMILY MEMBER 6"/>
    <property type="match status" value="1"/>
</dbReference>
<dbReference type="Proteomes" id="UP000269499">
    <property type="component" value="Unassembled WGS sequence"/>
</dbReference>
<evidence type="ECO:0000256" key="1">
    <source>
        <dbReference type="ARBA" id="ARBA00010040"/>
    </source>
</evidence>
<evidence type="ECO:0000313" key="7">
    <source>
        <dbReference type="EMBL" id="RLE53944.1"/>
    </source>
</evidence>
<dbReference type="SUPFAM" id="SSF53474">
    <property type="entry name" value="alpha/beta-Hydrolases"/>
    <property type="match status" value="1"/>
</dbReference>
<evidence type="ECO:0000259" key="5">
    <source>
        <dbReference type="Pfam" id="PF00326"/>
    </source>
</evidence>
<protein>
    <submittedName>
        <fullName evidence="7">S9 family peptidase</fullName>
    </submittedName>
</protein>
<dbReference type="InterPro" id="IPR011042">
    <property type="entry name" value="6-blade_b-propeller_TolB-like"/>
</dbReference>
<dbReference type="InterPro" id="IPR029058">
    <property type="entry name" value="AB_hydrolase_fold"/>
</dbReference>
<dbReference type="FunFam" id="3.40.50.1820:FF:000028">
    <property type="entry name" value="S9 family peptidase"/>
    <property type="match status" value="1"/>
</dbReference>
<dbReference type="AlphaFoldDB" id="A0A497F2R6"/>
<name>A0A497F2R6_9CREN</name>
<dbReference type="Gene3D" id="3.40.50.1820">
    <property type="entry name" value="alpha/beta hydrolase"/>
    <property type="match status" value="1"/>
</dbReference>
<dbReference type="Pfam" id="PF07676">
    <property type="entry name" value="PD40"/>
    <property type="match status" value="1"/>
</dbReference>
<dbReference type="InterPro" id="IPR001375">
    <property type="entry name" value="Peptidase_S9_cat"/>
</dbReference>
<comment type="similarity">
    <text evidence="1">Belongs to the peptidase S9C family.</text>
</comment>
<dbReference type="SUPFAM" id="SSF82171">
    <property type="entry name" value="DPP6 N-terminal domain-like"/>
    <property type="match status" value="1"/>
</dbReference>
<dbReference type="InterPro" id="IPR002469">
    <property type="entry name" value="Peptidase_S9B_N"/>
</dbReference>
<dbReference type="Pfam" id="PF00326">
    <property type="entry name" value="Peptidase_S9"/>
    <property type="match status" value="1"/>
</dbReference>
<reference evidence="7 8" key="1">
    <citation type="submission" date="2018-06" db="EMBL/GenBank/DDBJ databases">
        <title>Extensive metabolic versatility and redundancy in microbially diverse, dynamic hydrothermal sediments.</title>
        <authorList>
            <person name="Dombrowski N."/>
            <person name="Teske A."/>
            <person name="Baker B.J."/>
        </authorList>
    </citation>
    <scope>NUCLEOTIDE SEQUENCE [LARGE SCALE GENOMIC DNA]</scope>
    <source>
        <strain evidence="7">B20_G2</strain>
    </source>
</reference>
<keyword evidence="2" id="KW-0645">Protease</keyword>